<sequence length="113" mass="12089">MSIRIGNIGIDTNDLARATAFWQAATGYQVASSDESGTYLEDPTKAGVGLSVQLVPERPSGKNRLHLDLVTDDPAGEIARLRSLGATQVRRFDDGGWVVLADPDGNQFCVVTD</sequence>
<evidence type="ECO:0000259" key="1">
    <source>
        <dbReference type="Pfam" id="PF18029"/>
    </source>
</evidence>
<feature type="domain" description="Glyoxalase-like" evidence="1">
    <location>
        <begin position="8"/>
        <end position="111"/>
    </location>
</feature>
<dbReference type="EMBL" id="FMIC01000002">
    <property type="protein sequence ID" value="SCL69232.1"/>
    <property type="molecule type" value="Genomic_DNA"/>
</dbReference>
<accession>A0A1C6VSP4</accession>
<name>A0A1C6VSP4_9ACTN</name>
<reference evidence="3 5" key="2">
    <citation type="submission" date="2022-10" db="EMBL/GenBank/DDBJ databases">
        <title>The complete genomes of actinobacterial strains from the NBC collection.</title>
        <authorList>
            <person name="Joergensen T.S."/>
            <person name="Alvarez Arevalo M."/>
            <person name="Sterndorff E.B."/>
            <person name="Faurdal D."/>
            <person name="Vuksanovic O."/>
            <person name="Mourched A.-S."/>
            <person name="Charusanti P."/>
            <person name="Shaw S."/>
            <person name="Blin K."/>
            <person name="Weber T."/>
        </authorList>
    </citation>
    <scope>NUCLEOTIDE SEQUENCE [LARGE SCALE GENOMIC DNA]</scope>
    <source>
        <strain evidence="3 5">NBC 01809</strain>
    </source>
</reference>
<dbReference type="Proteomes" id="UP001334804">
    <property type="component" value="Chromosome"/>
</dbReference>
<organism evidence="2 4">
    <name type="scientific">Micromonospora peucetia</name>
    <dbReference type="NCBI Taxonomy" id="47871"/>
    <lineage>
        <taxon>Bacteria</taxon>
        <taxon>Bacillati</taxon>
        <taxon>Actinomycetota</taxon>
        <taxon>Actinomycetes</taxon>
        <taxon>Micromonosporales</taxon>
        <taxon>Micromonosporaceae</taxon>
        <taxon>Micromonospora</taxon>
    </lineage>
</organism>
<dbReference type="SUPFAM" id="SSF54593">
    <property type="entry name" value="Glyoxalase/Bleomycin resistance protein/Dihydroxybiphenyl dioxygenase"/>
    <property type="match status" value="1"/>
</dbReference>
<dbReference type="InterPro" id="IPR041581">
    <property type="entry name" value="Glyoxalase_6"/>
</dbReference>
<evidence type="ECO:0000313" key="2">
    <source>
        <dbReference type="EMBL" id="SCL69232.1"/>
    </source>
</evidence>
<gene>
    <name evidence="2" type="ORF">GA0070608_3949</name>
    <name evidence="3" type="ORF">OIE14_23035</name>
</gene>
<dbReference type="PANTHER" id="PTHR35908:SF1">
    <property type="entry name" value="CONSERVED PROTEIN"/>
    <property type="match status" value="1"/>
</dbReference>
<dbReference type="AlphaFoldDB" id="A0A1C6VSP4"/>
<dbReference type="STRING" id="47871.GA0070608_3949"/>
<dbReference type="CDD" id="cd06587">
    <property type="entry name" value="VOC"/>
    <property type="match status" value="1"/>
</dbReference>
<keyword evidence="5" id="KW-1185">Reference proteome</keyword>
<dbReference type="InterPro" id="IPR029068">
    <property type="entry name" value="Glyas_Bleomycin-R_OHBP_Dase"/>
</dbReference>
<dbReference type="OrthoDB" id="3295209at2"/>
<evidence type="ECO:0000313" key="3">
    <source>
        <dbReference type="EMBL" id="WSA31014.1"/>
    </source>
</evidence>
<dbReference type="Gene3D" id="3.10.180.10">
    <property type="entry name" value="2,3-Dihydroxybiphenyl 1,2-Dioxygenase, domain 1"/>
    <property type="match status" value="1"/>
</dbReference>
<protein>
    <submittedName>
        <fullName evidence="3">VOC family protein</fullName>
    </submittedName>
</protein>
<proteinExistence type="predicted"/>
<dbReference type="Pfam" id="PF18029">
    <property type="entry name" value="Glyoxalase_6"/>
    <property type="match status" value="1"/>
</dbReference>
<reference evidence="2 4" key="1">
    <citation type="submission" date="2016-06" db="EMBL/GenBank/DDBJ databases">
        <authorList>
            <person name="Kjaerup R.B."/>
            <person name="Dalgaard T.S."/>
            <person name="Juul-Madsen H.R."/>
        </authorList>
    </citation>
    <scope>NUCLEOTIDE SEQUENCE [LARGE SCALE GENOMIC DNA]</scope>
    <source>
        <strain evidence="2 4">DSM 43363</strain>
    </source>
</reference>
<dbReference type="RefSeq" id="WP_091630020.1">
    <property type="nucleotide sequence ID" value="NZ_CP109071.1"/>
</dbReference>
<dbReference type="Proteomes" id="UP000199343">
    <property type="component" value="Unassembled WGS sequence"/>
</dbReference>
<dbReference type="EMBL" id="CP109071">
    <property type="protein sequence ID" value="WSA31014.1"/>
    <property type="molecule type" value="Genomic_DNA"/>
</dbReference>
<evidence type="ECO:0000313" key="4">
    <source>
        <dbReference type="Proteomes" id="UP000199343"/>
    </source>
</evidence>
<evidence type="ECO:0000313" key="5">
    <source>
        <dbReference type="Proteomes" id="UP001334804"/>
    </source>
</evidence>
<dbReference type="PANTHER" id="PTHR35908">
    <property type="entry name" value="HYPOTHETICAL FUSION PROTEIN"/>
    <property type="match status" value="1"/>
</dbReference>